<name>A0A1W1B8R8_9ZZZZ</name>
<evidence type="ECO:0000313" key="1">
    <source>
        <dbReference type="EMBL" id="SFV49943.1"/>
    </source>
</evidence>
<dbReference type="InterPro" id="IPR045397">
    <property type="entry name" value="TumE-like"/>
</dbReference>
<accession>A0A1W1B8R8</accession>
<dbReference type="EMBL" id="FPHC01000005">
    <property type="protein sequence ID" value="SFV49943.1"/>
    <property type="molecule type" value="Genomic_DNA"/>
</dbReference>
<sequence length="112" mass="13459">MNDLENLLMLDGEVFPMDNQYWVKFEAKRVEVSKEIPHGIRYSLTLHDKSNHRVIGYDNAHSFKPRKGKYGAKKETWDHLHKRVETFPYEFESAVQLIEDFWNSVEQYMEHN</sequence>
<reference evidence="1" key="1">
    <citation type="submission" date="2016-10" db="EMBL/GenBank/DDBJ databases">
        <authorList>
            <person name="de Groot N.N."/>
        </authorList>
    </citation>
    <scope>NUCLEOTIDE SEQUENCE</scope>
</reference>
<protein>
    <submittedName>
        <fullName evidence="1">Uncharacterized protein</fullName>
    </submittedName>
</protein>
<gene>
    <name evidence="1" type="ORF">MNB_SV-6-1068</name>
</gene>
<proteinExistence type="predicted"/>
<organism evidence="1">
    <name type="scientific">hydrothermal vent metagenome</name>
    <dbReference type="NCBI Taxonomy" id="652676"/>
    <lineage>
        <taxon>unclassified sequences</taxon>
        <taxon>metagenomes</taxon>
        <taxon>ecological metagenomes</taxon>
    </lineage>
</organism>
<dbReference type="AlphaFoldDB" id="A0A1W1B8R8"/>
<dbReference type="Pfam" id="PF20126">
    <property type="entry name" value="TumE"/>
    <property type="match status" value="1"/>
</dbReference>